<dbReference type="PANTHER" id="PTHR43081:SF1">
    <property type="entry name" value="ADENYLATE CYCLASE, TERMINAL-DIFFERENTIATION SPECIFIC"/>
    <property type="match status" value="1"/>
</dbReference>
<evidence type="ECO:0000259" key="2">
    <source>
        <dbReference type="PROSITE" id="PS50125"/>
    </source>
</evidence>
<keyword evidence="1" id="KW-0812">Transmembrane</keyword>
<dbReference type="InterPro" id="IPR029787">
    <property type="entry name" value="Nucleotide_cyclase"/>
</dbReference>
<accession>A0A8J3E1U8</accession>
<evidence type="ECO:0000256" key="1">
    <source>
        <dbReference type="SAM" id="Phobius"/>
    </source>
</evidence>
<dbReference type="GO" id="GO:0009190">
    <property type="term" value="P:cyclic nucleotide biosynthetic process"/>
    <property type="evidence" value="ECO:0007669"/>
    <property type="project" value="InterPro"/>
</dbReference>
<dbReference type="Gene3D" id="3.30.70.1230">
    <property type="entry name" value="Nucleotide cyclase"/>
    <property type="match status" value="1"/>
</dbReference>
<dbReference type="GO" id="GO:0035556">
    <property type="term" value="P:intracellular signal transduction"/>
    <property type="evidence" value="ECO:0007669"/>
    <property type="project" value="InterPro"/>
</dbReference>
<dbReference type="GO" id="GO:0004016">
    <property type="term" value="F:adenylate cyclase activity"/>
    <property type="evidence" value="ECO:0007669"/>
    <property type="project" value="UniProtKB-ARBA"/>
</dbReference>
<proteinExistence type="predicted"/>
<feature type="transmembrane region" description="Helical" evidence="1">
    <location>
        <begin position="278"/>
        <end position="297"/>
    </location>
</feature>
<dbReference type="Pfam" id="PF00211">
    <property type="entry name" value="Guanylate_cyc"/>
    <property type="match status" value="1"/>
</dbReference>
<keyword evidence="1" id="KW-1133">Transmembrane helix</keyword>
<feature type="domain" description="Guanylate cyclase" evidence="2">
    <location>
        <begin position="397"/>
        <end position="535"/>
    </location>
</feature>
<name>A0A8J3E1U8_9PROT</name>
<reference evidence="3" key="2">
    <citation type="submission" date="2020-09" db="EMBL/GenBank/DDBJ databases">
        <authorList>
            <person name="Sun Q."/>
            <person name="Zhou Y."/>
        </authorList>
    </citation>
    <scope>NUCLEOTIDE SEQUENCE</scope>
    <source>
        <strain evidence="3">CGMCC 1.15725</strain>
    </source>
</reference>
<gene>
    <name evidence="3" type="ORF">GCM10011611_21450</name>
</gene>
<comment type="caution">
    <text evidence="3">The sequence shown here is derived from an EMBL/GenBank/DDBJ whole genome shotgun (WGS) entry which is preliminary data.</text>
</comment>
<protein>
    <submittedName>
        <fullName evidence="3">Adenylate/guanylate cyclase domain-containing protein</fullName>
    </submittedName>
</protein>
<dbReference type="PANTHER" id="PTHR43081">
    <property type="entry name" value="ADENYLATE CYCLASE, TERMINAL-DIFFERENTIATION SPECIFIC-RELATED"/>
    <property type="match status" value="1"/>
</dbReference>
<sequence length="591" mass="62580">MAATVAGSVLLFLGAIGAAFALAGPPSPIAAADLLFESLAIRFFTPPRPPSDRIVIIGLDEDTLSLMSYRSPLDRAFLARLIETLSERGVRAIGLDIVFDQATEPDKDRMLETALREVPTPVVIGSIARETALSPAQRRYLDAFVACCRHGYTNLARDMFDGMVRLHIPRDGNGSPSFAAALAEVAGGKPPARPFRIDWRPAARGATAFPIYPAQLVPSLPAAWLKDRIALVGLLIPGQDEHLTPLTVFAHPMFGVEIHAHALAQILDGAALAAPSPWIERGAVAAAAAIGMALVAVNDSVLPIAAVTVLIAAIWAGALAAFSIGAPLVAPLAPTLALSLGAGGARSWRGWLERRDRKVLMQLFSRFVGEPIVREFWKERDSFLDGGHPRPLELTATVLFSDIAGFTPICEALPPAPLIAWLDRYIDAMVDVVAAHDGVVLRFIGDGILAAFGAPVARRTEAEIDRDARNAVQSALAMVAAMQQLNAAWAAEGLPTAGIRIGIFTGPLVAGSLGSGAHMEYCLLGDTANTASRLEAQGKQHVDGPQDCVILVGEPTWGRLDGRFRAAEVGSVSLRGKRQPVGVYRILGAAD</sequence>
<dbReference type="SUPFAM" id="SSF55073">
    <property type="entry name" value="Nucleotide cyclase"/>
    <property type="match status" value="1"/>
</dbReference>
<dbReference type="EMBL" id="BMJQ01000005">
    <property type="protein sequence ID" value="GGF15383.1"/>
    <property type="molecule type" value="Genomic_DNA"/>
</dbReference>
<feature type="transmembrane region" description="Helical" evidence="1">
    <location>
        <begin position="304"/>
        <end position="322"/>
    </location>
</feature>
<dbReference type="InterPro" id="IPR007890">
    <property type="entry name" value="CHASE2"/>
</dbReference>
<dbReference type="InterPro" id="IPR001054">
    <property type="entry name" value="A/G_cyclase"/>
</dbReference>
<dbReference type="Proteomes" id="UP000646365">
    <property type="component" value="Unassembled WGS sequence"/>
</dbReference>
<dbReference type="Pfam" id="PF05226">
    <property type="entry name" value="CHASE2"/>
    <property type="match status" value="1"/>
</dbReference>
<evidence type="ECO:0000313" key="3">
    <source>
        <dbReference type="EMBL" id="GGF15383.1"/>
    </source>
</evidence>
<evidence type="ECO:0000313" key="4">
    <source>
        <dbReference type="Proteomes" id="UP000646365"/>
    </source>
</evidence>
<reference evidence="3" key="1">
    <citation type="journal article" date="2014" name="Int. J. Syst. Evol. Microbiol.">
        <title>Complete genome sequence of Corynebacterium casei LMG S-19264T (=DSM 44701T), isolated from a smear-ripened cheese.</title>
        <authorList>
            <consortium name="US DOE Joint Genome Institute (JGI-PGF)"/>
            <person name="Walter F."/>
            <person name="Albersmeier A."/>
            <person name="Kalinowski J."/>
            <person name="Ruckert C."/>
        </authorList>
    </citation>
    <scope>NUCLEOTIDE SEQUENCE</scope>
    <source>
        <strain evidence="3">CGMCC 1.15725</strain>
    </source>
</reference>
<dbReference type="AlphaFoldDB" id="A0A8J3E1U8"/>
<dbReference type="SMART" id="SM01080">
    <property type="entry name" value="CHASE2"/>
    <property type="match status" value="1"/>
</dbReference>
<keyword evidence="1" id="KW-0472">Membrane</keyword>
<keyword evidence="4" id="KW-1185">Reference proteome</keyword>
<dbReference type="RefSeq" id="WP_189045482.1">
    <property type="nucleotide sequence ID" value="NZ_BMJQ01000005.1"/>
</dbReference>
<organism evidence="3 4">
    <name type="scientific">Aliidongia dinghuensis</name>
    <dbReference type="NCBI Taxonomy" id="1867774"/>
    <lineage>
        <taxon>Bacteria</taxon>
        <taxon>Pseudomonadati</taxon>
        <taxon>Pseudomonadota</taxon>
        <taxon>Alphaproteobacteria</taxon>
        <taxon>Rhodospirillales</taxon>
        <taxon>Dongiaceae</taxon>
        <taxon>Aliidongia</taxon>
    </lineage>
</organism>
<dbReference type="CDD" id="cd07302">
    <property type="entry name" value="CHD"/>
    <property type="match status" value="1"/>
</dbReference>
<dbReference type="SMART" id="SM00044">
    <property type="entry name" value="CYCc"/>
    <property type="match status" value="1"/>
</dbReference>
<dbReference type="PROSITE" id="PS50125">
    <property type="entry name" value="GUANYLATE_CYCLASE_2"/>
    <property type="match status" value="1"/>
</dbReference>
<dbReference type="InterPro" id="IPR050697">
    <property type="entry name" value="Adenylyl/Guanylyl_Cyclase_3/4"/>
</dbReference>